<feature type="compositionally biased region" description="Basic and acidic residues" evidence="1">
    <location>
        <begin position="1"/>
        <end position="18"/>
    </location>
</feature>
<accession>A0ABP7P2K0</accession>
<feature type="transmembrane region" description="Helical" evidence="2">
    <location>
        <begin position="68"/>
        <end position="89"/>
    </location>
</feature>
<dbReference type="RefSeq" id="WP_344782718.1">
    <property type="nucleotide sequence ID" value="NZ_BAAAZW010000004.1"/>
</dbReference>
<organism evidence="3 4">
    <name type="scientific">Gordonia caeni</name>
    <dbReference type="NCBI Taxonomy" id="1007097"/>
    <lineage>
        <taxon>Bacteria</taxon>
        <taxon>Bacillati</taxon>
        <taxon>Actinomycetota</taxon>
        <taxon>Actinomycetes</taxon>
        <taxon>Mycobacteriales</taxon>
        <taxon>Gordoniaceae</taxon>
        <taxon>Gordonia</taxon>
    </lineage>
</organism>
<evidence type="ECO:0000256" key="2">
    <source>
        <dbReference type="SAM" id="Phobius"/>
    </source>
</evidence>
<proteinExistence type="predicted"/>
<keyword evidence="2" id="KW-0812">Transmembrane</keyword>
<dbReference type="EMBL" id="BAAAZW010000004">
    <property type="protein sequence ID" value="GAA3958529.1"/>
    <property type="molecule type" value="Genomic_DNA"/>
</dbReference>
<dbReference type="Proteomes" id="UP001418444">
    <property type="component" value="Unassembled WGS sequence"/>
</dbReference>
<feature type="region of interest" description="Disordered" evidence="1">
    <location>
        <begin position="101"/>
        <end position="185"/>
    </location>
</feature>
<protein>
    <submittedName>
        <fullName evidence="3">Uncharacterized protein</fullName>
    </submittedName>
</protein>
<sequence>MTDDPDGGRNDGARRPDDAPTAPFDPLDDEHLLTTDEIDAIAEEKSEEEPGRLERVWHRIDHVWHTRVRTTTAILVAAFFVCVVGYGYATDYYGVAPQTVNEQQQQRRVTPEPTTSELPESTVSERPSVSETTEETESESESRQSPSSTSTTTGPFDFLNPNNRTESPSPSPDSDSAPTQSVPAR</sequence>
<comment type="caution">
    <text evidence="3">The sequence shown here is derived from an EMBL/GenBank/DDBJ whole genome shotgun (WGS) entry which is preliminary data.</text>
</comment>
<feature type="compositionally biased region" description="Polar residues" evidence="1">
    <location>
        <begin position="101"/>
        <end position="119"/>
    </location>
</feature>
<reference evidence="4" key="1">
    <citation type="journal article" date="2019" name="Int. J. Syst. Evol. Microbiol.">
        <title>The Global Catalogue of Microorganisms (GCM) 10K type strain sequencing project: providing services to taxonomists for standard genome sequencing and annotation.</title>
        <authorList>
            <consortium name="The Broad Institute Genomics Platform"/>
            <consortium name="The Broad Institute Genome Sequencing Center for Infectious Disease"/>
            <person name="Wu L."/>
            <person name="Ma J."/>
        </authorList>
    </citation>
    <scope>NUCLEOTIDE SEQUENCE [LARGE SCALE GENOMIC DNA]</scope>
    <source>
        <strain evidence="4">JCM 16923</strain>
    </source>
</reference>
<keyword evidence="4" id="KW-1185">Reference proteome</keyword>
<feature type="compositionally biased region" description="Low complexity" evidence="1">
    <location>
        <begin position="143"/>
        <end position="153"/>
    </location>
</feature>
<name>A0ABP7P2K0_9ACTN</name>
<keyword evidence="2" id="KW-0472">Membrane</keyword>
<evidence type="ECO:0000313" key="3">
    <source>
        <dbReference type="EMBL" id="GAA3958529.1"/>
    </source>
</evidence>
<evidence type="ECO:0000256" key="1">
    <source>
        <dbReference type="SAM" id="MobiDB-lite"/>
    </source>
</evidence>
<evidence type="ECO:0000313" key="4">
    <source>
        <dbReference type="Proteomes" id="UP001418444"/>
    </source>
</evidence>
<keyword evidence="2" id="KW-1133">Transmembrane helix</keyword>
<feature type="compositionally biased region" description="Low complexity" evidence="1">
    <location>
        <begin position="120"/>
        <end position="131"/>
    </location>
</feature>
<feature type="region of interest" description="Disordered" evidence="1">
    <location>
        <begin position="1"/>
        <end position="31"/>
    </location>
</feature>
<gene>
    <name evidence="3" type="ORF">GCM10022231_17570</name>
</gene>